<feature type="region of interest" description="Disordered" evidence="2">
    <location>
        <begin position="522"/>
        <end position="727"/>
    </location>
</feature>
<name>A0AAV1I094_9CHLO</name>
<feature type="compositionally biased region" description="Acidic residues" evidence="2">
    <location>
        <begin position="707"/>
        <end position="727"/>
    </location>
</feature>
<feature type="compositionally biased region" description="Polar residues" evidence="2">
    <location>
        <begin position="775"/>
        <end position="791"/>
    </location>
</feature>
<feature type="region of interest" description="Disordered" evidence="2">
    <location>
        <begin position="1240"/>
        <end position="1281"/>
    </location>
</feature>
<feature type="compositionally biased region" description="Polar residues" evidence="2">
    <location>
        <begin position="402"/>
        <end position="419"/>
    </location>
</feature>
<feature type="region of interest" description="Disordered" evidence="2">
    <location>
        <begin position="1205"/>
        <end position="1226"/>
    </location>
</feature>
<keyword evidence="1" id="KW-0175">Coiled coil</keyword>
<feature type="compositionally biased region" description="Low complexity" evidence="2">
    <location>
        <begin position="607"/>
        <end position="624"/>
    </location>
</feature>
<feature type="region of interest" description="Disordered" evidence="2">
    <location>
        <begin position="483"/>
        <end position="505"/>
    </location>
</feature>
<proteinExistence type="predicted"/>
<reference evidence="3 4" key="1">
    <citation type="submission" date="2023-10" db="EMBL/GenBank/DDBJ databases">
        <authorList>
            <person name="Maclean D."/>
            <person name="Macfadyen A."/>
        </authorList>
    </citation>
    <scope>NUCLEOTIDE SEQUENCE [LARGE SCALE GENOMIC DNA]</scope>
</reference>
<evidence type="ECO:0000313" key="4">
    <source>
        <dbReference type="Proteomes" id="UP001314263"/>
    </source>
</evidence>
<feature type="compositionally biased region" description="Low complexity" evidence="2">
    <location>
        <begin position="380"/>
        <end position="389"/>
    </location>
</feature>
<feature type="compositionally biased region" description="Polar residues" evidence="2">
    <location>
        <begin position="488"/>
        <end position="505"/>
    </location>
</feature>
<feature type="compositionally biased region" description="Basic and acidic residues" evidence="2">
    <location>
        <begin position="355"/>
        <end position="368"/>
    </location>
</feature>
<feature type="compositionally biased region" description="Low complexity" evidence="2">
    <location>
        <begin position="310"/>
        <end position="327"/>
    </location>
</feature>
<feature type="coiled-coil region" evidence="1">
    <location>
        <begin position="46"/>
        <end position="84"/>
    </location>
</feature>
<gene>
    <name evidence="3" type="ORF">CVIRNUC_003080</name>
</gene>
<evidence type="ECO:0000313" key="3">
    <source>
        <dbReference type="EMBL" id="CAK0763656.1"/>
    </source>
</evidence>
<sequence>MDATDVSDGLRALRHKALEIDDTLRDDEATRLTDWSKEEAQVKDYIKALADSRNIMRKEHARLQAEQAANIAAAERKAAALAKEEAAPGIPLGFNPIRAVEGKDGESVPETELIEELQRLTGQMKAIDASIAAARSQLENLKKEDERTVWETNIVILKDTKRMHAEEAGMIEMELAGRERMRKDAEERARADDSGAVAAAQMAQQIASVEARLDALKQRLYFPPIKGFRFAQGSNGIYFGCKDFTLSELSGSFGLEAEVMPSMVKGEEGQHLARLSMRVGSSAAPAALPKGSEGSARPGKALFLRRSTRGSESSTSQKAAAQGQGSQPRAGQSQAAELHQEALPHSAPSVQPAKHSGDPRRNQRRHTEGLQPSSTPADGSSQSYGRSSSLLAGSREALQSGEPHSQSAGSMRQSFSRMPSKSDSTRSRSASANDDSLRKQNAEENDFMKPKTSQGKKLAFGFLSRVGSKDKYAKRLDKLKQGVLRGNSGLNGSLQTGDSLPEQQRPNLAARLLPKRAQGMELSFGKHQLRSSGQRDRSLSREVQPPPTVHEEEPHSTLGYASPRTPAFGANPHSCSSRARPLSHGQGASPGNLLFQSPFDRDPEPPASAAGHAAPPSPQAEAAPGSVVLEDPGADDSQASPIAAARPRTQSTNPFEVPEMMDISLAEPLQVDAETTQPAAASQQQSLPSSLNPFEAPDPASRSLEATTEEAGELQPELEDNGEDTDAESVQEIVLDPGMGHLIAGGFGSAESIGVSTAPSPSPRHLPPDAKPTASVRTGTSQGSGAMDSASTCASGRAGLWAVLRLSEVGLVGERGSKVPNASIGELSLEIEVALALDFEFSSTSGWRPAGKPTFEVRNLQRTLKSSTVPMPKTLLRMILNATLPRLIQRALLAALPQELGQYLLACRQGIHIAGEAGIVGPALSCFDVDLSAASRPGATPKSTADAKRMAQQHATAQEARSMIGITPQQAELLDALLSGPESLVEPARPCSISELQTMYMRCAHLPAAWESLCAVWDVGLRTMGKFRGVTAPSFITLMDSVAMLQRKPVRARLTLTRVDVAVGVDSALLAARNYCERAAKELHAAGGRILPKDGRAPPTLQQQLEGLQAWHAFLATRLQVFKSKFRKASAGVVAAVDCNSVSVGVDSGHYEGPLRVRLPVKLSPASSAEGAWSFVVPLPDPASQKLLSRLIGGLKAALNSPPALMRSPAKVSLPHQRHKPSEAEGRRLKVSHVVGLSSAAADPSALPKRSQEVNNADSCNGHPPPEAVSPQKGANEHPLLLQPPTEWFGPLADELLALQPQKLGQITINGLRIRVRLDEGRITELLKGLDGHATTTAGLLNCIGDLATVSFAPHMAEEEGQDEYLLALESSDMANLCADVASLGFLGGEGITPGRLLRVAHALTRVTLLTIAGDVELLQQADTMFNAVYSHLVREALDASLCIEASAAVETESKEMVVHVRGGGEDTWPMALTNDVDLGSLLSAE</sequence>
<accession>A0AAV1I094</accession>
<feature type="region of interest" description="Disordered" evidence="2">
    <location>
        <begin position="306"/>
        <end position="459"/>
    </location>
</feature>
<protein>
    <submittedName>
        <fullName evidence="3">Uncharacterized protein</fullName>
    </submittedName>
</protein>
<feature type="compositionally biased region" description="Polar residues" evidence="2">
    <location>
        <begin position="370"/>
        <end position="379"/>
    </location>
</feature>
<dbReference type="Proteomes" id="UP001314263">
    <property type="component" value="Unassembled WGS sequence"/>
</dbReference>
<organism evidence="3 4">
    <name type="scientific">Coccomyxa viridis</name>
    <dbReference type="NCBI Taxonomy" id="1274662"/>
    <lineage>
        <taxon>Eukaryota</taxon>
        <taxon>Viridiplantae</taxon>
        <taxon>Chlorophyta</taxon>
        <taxon>core chlorophytes</taxon>
        <taxon>Trebouxiophyceae</taxon>
        <taxon>Trebouxiophyceae incertae sedis</taxon>
        <taxon>Coccomyxaceae</taxon>
        <taxon>Coccomyxa</taxon>
    </lineage>
</organism>
<keyword evidence="4" id="KW-1185">Reference proteome</keyword>
<comment type="caution">
    <text evidence="3">The sequence shown here is derived from an EMBL/GenBank/DDBJ whole genome shotgun (WGS) entry which is preliminary data.</text>
</comment>
<feature type="region of interest" description="Disordered" evidence="2">
    <location>
        <begin position="753"/>
        <end position="791"/>
    </location>
</feature>
<evidence type="ECO:0000256" key="2">
    <source>
        <dbReference type="SAM" id="MobiDB-lite"/>
    </source>
</evidence>
<feature type="compositionally biased region" description="Low complexity" evidence="2">
    <location>
        <begin position="677"/>
        <end position="691"/>
    </location>
</feature>
<dbReference type="EMBL" id="CAUYUE010000004">
    <property type="protein sequence ID" value="CAK0763656.1"/>
    <property type="molecule type" value="Genomic_DNA"/>
</dbReference>
<evidence type="ECO:0000256" key="1">
    <source>
        <dbReference type="SAM" id="Coils"/>
    </source>
</evidence>
<feature type="compositionally biased region" description="Basic and acidic residues" evidence="2">
    <location>
        <begin position="435"/>
        <end position="449"/>
    </location>
</feature>